<name>A0ABY7DKP5_MYAAR</name>
<sequence>MSSTESASAKSSPKVVTKRRGDDDEHEGASSLKRSKIEETRRELEKLQIDCTSFRQKWEEEQRKRQEAEMKCENFQQKFLDEKKAKDDALMRKLAVDNFFERIEKAIKYPILEESDTPVACELPNEVKQQIKEYRKLKSPKYMDRIKNILKNKVTLPSNSEDVQKYFRECVEVCWLAAVQDPPLHMRFKVINRKFNSEIFRDYIARGPFMDFMSQVDTPTIP</sequence>
<evidence type="ECO:0000313" key="2">
    <source>
        <dbReference type="EMBL" id="WAQ97929.1"/>
    </source>
</evidence>
<gene>
    <name evidence="2" type="ORF">MAR_022302</name>
</gene>
<evidence type="ECO:0000256" key="1">
    <source>
        <dbReference type="SAM" id="MobiDB-lite"/>
    </source>
</evidence>
<feature type="compositionally biased region" description="Low complexity" evidence="1">
    <location>
        <begin position="1"/>
        <end position="12"/>
    </location>
</feature>
<feature type="region of interest" description="Disordered" evidence="1">
    <location>
        <begin position="1"/>
        <end position="41"/>
    </location>
</feature>
<keyword evidence="3" id="KW-1185">Reference proteome</keyword>
<organism evidence="2 3">
    <name type="scientific">Mya arenaria</name>
    <name type="common">Soft-shell clam</name>
    <dbReference type="NCBI Taxonomy" id="6604"/>
    <lineage>
        <taxon>Eukaryota</taxon>
        <taxon>Metazoa</taxon>
        <taxon>Spiralia</taxon>
        <taxon>Lophotrochozoa</taxon>
        <taxon>Mollusca</taxon>
        <taxon>Bivalvia</taxon>
        <taxon>Autobranchia</taxon>
        <taxon>Heteroconchia</taxon>
        <taxon>Euheterodonta</taxon>
        <taxon>Imparidentia</taxon>
        <taxon>Neoheterodontei</taxon>
        <taxon>Myida</taxon>
        <taxon>Myoidea</taxon>
        <taxon>Myidae</taxon>
        <taxon>Mya</taxon>
    </lineage>
</organism>
<evidence type="ECO:0000313" key="3">
    <source>
        <dbReference type="Proteomes" id="UP001164746"/>
    </source>
</evidence>
<reference evidence="2" key="1">
    <citation type="submission" date="2022-11" db="EMBL/GenBank/DDBJ databases">
        <title>Centuries of genome instability and evolution in soft-shell clam transmissible cancer (bioRxiv).</title>
        <authorList>
            <person name="Hart S.F.M."/>
            <person name="Yonemitsu M.A."/>
            <person name="Giersch R.M."/>
            <person name="Beal B.F."/>
            <person name="Arriagada G."/>
            <person name="Davis B.W."/>
            <person name="Ostrander E.A."/>
            <person name="Goff S.P."/>
            <person name="Metzger M.J."/>
        </authorList>
    </citation>
    <scope>NUCLEOTIDE SEQUENCE</scope>
    <source>
        <strain evidence="2">MELC-2E11</strain>
        <tissue evidence="2">Siphon/mantle</tissue>
    </source>
</reference>
<protein>
    <submittedName>
        <fullName evidence="2">Uncharacterized protein</fullName>
    </submittedName>
</protein>
<dbReference type="Proteomes" id="UP001164746">
    <property type="component" value="Chromosome 3"/>
</dbReference>
<accession>A0ABY7DKP5</accession>
<dbReference type="EMBL" id="CP111014">
    <property type="protein sequence ID" value="WAQ97929.1"/>
    <property type="molecule type" value="Genomic_DNA"/>
</dbReference>
<proteinExistence type="predicted"/>